<organism evidence="5">
    <name type="scientific">Melampsora larici-populina (strain 98AG31 / pathotype 3-4-7)</name>
    <name type="common">Poplar leaf rust fungus</name>
    <dbReference type="NCBI Taxonomy" id="747676"/>
    <lineage>
        <taxon>Eukaryota</taxon>
        <taxon>Fungi</taxon>
        <taxon>Dikarya</taxon>
        <taxon>Basidiomycota</taxon>
        <taxon>Pucciniomycotina</taxon>
        <taxon>Pucciniomycetes</taxon>
        <taxon>Pucciniales</taxon>
        <taxon>Melampsoraceae</taxon>
        <taxon>Melampsora</taxon>
    </lineage>
</organism>
<dbReference type="GO" id="GO:0006289">
    <property type="term" value="P:nucleotide-excision repair"/>
    <property type="evidence" value="ECO:0007669"/>
    <property type="project" value="TreeGrafter"/>
</dbReference>
<dbReference type="Gene3D" id="2.40.50.140">
    <property type="entry name" value="Nucleic acid-binding proteins"/>
    <property type="match status" value="1"/>
</dbReference>
<dbReference type="GO" id="GO:0006260">
    <property type="term" value="P:DNA replication"/>
    <property type="evidence" value="ECO:0007669"/>
    <property type="project" value="InterPro"/>
</dbReference>
<dbReference type="AlphaFoldDB" id="F4R5Q1"/>
<dbReference type="SUPFAM" id="SSF50249">
    <property type="entry name" value="Nucleic acid-binding proteins"/>
    <property type="match status" value="1"/>
</dbReference>
<dbReference type="STRING" id="747676.F4R5Q1"/>
<dbReference type="GeneID" id="18931609"/>
<dbReference type="HOGENOM" id="CLU_141922_1_0_1"/>
<sequence length="112" mass="12246">MDAPTPRINSSMLPNYIGRVVRISGKLISLQTEAVIESTDGGQITVIVAPNSLIGSDTFLEIIGKVESDNTIREMDTCNFGENYDLQLAQAVVEITNNPMFVSKQHPCFDLS</sequence>
<evidence type="ECO:0000256" key="3">
    <source>
        <dbReference type="ARBA" id="ARBA00023242"/>
    </source>
</evidence>
<dbReference type="InterPro" id="IPR012340">
    <property type="entry name" value="NA-bd_OB-fold"/>
</dbReference>
<gene>
    <name evidence="4" type="ORF">MELLADRAFT_70702</name>
</gene>
<name>F4R5Q1_MELLP</name>
<dbReference type="RefSeq" id="XP_007404597.1">
    <property type="nucleotide sequence ID" value="XM_007404535.1"/>
</dbReference>
<protein>
    <recommendedName>
        <fullName evidence="6">Replication factor A protein 3</fullName>
    </recommendedName>
</protein>
<dbReference type="GO" id="GO:0006284">
    <property type="term" value="P:base-excision repair"/>
    <property type="evidence" value="ECO:0007669"/>
    <property type="project" value="TreeGrafter"/>
</dbReference>
<dbReference type="KEGG" id="mlr:MELLADRAFT_70702"/>
<dbReference type="CDD" id="cd04479">
    <property type="entry name" value="RPA3"/>
    <property type="match status" value="1"/>
</dbReference>
<dbReference type="GO" id="GO:0006298">
    <property type="term" value="P:mismatch repair"/>
    <property type="evidence" value="ECO:0007669"/>
    <property type="project" value="TreeGrafter"/>
</dbReference>
<dbReference type="GO" id="GO:0005662">
    <property type="term" value="C:DNA replication factor A complex"/>
    <property type="evidence" value="ECO:0007669"/>
    <property type="project" value="TreeGrafter"/>
</dbReference>
<dbReference type="Proteomes" id="UP000001072">
    <property type="component" value="Unassembled WGS sequence"/>
</dbReference>
<comment type="similarity">
    <text evidence="2">Belongs to the replication factor A protein 3 family.</text>
</comment>
<dbReference type="EMBL" id="GL883091">
    <property type="protein sequence ID" value="EGG12222.1"/>
    <property type="molecule type" value="Genomic_DNA"/>
</dbReference>
<dbReference type="FunCoup" id="F4R5Q1">
    <property type="interactions" value="69"/>
</dbReference>
<dbReference type="GO" id="GO:0000724">
    <property type="term" value="P:double-strand break repair via homologous recombination"/>
    <property type="evidence" value="ECO:0007669"/>
    <property type="project" value="TreeGrafter"/>
</dbReference>
<dbReference type="eggNOG" id="ENOG502SBIR">
    <property type="taxonomic scope" value="Eukaryota"/>
</dbReference>
<proteinExistence type="inferred from homology"/>
<accession>F4R5Q1</accession>
<dbReference type="InterPro" id="IPR013970">
    <property type="entry name" value="Rfa2"/>
</dbReference>
<dbReference type="VEuPathDB" id="FungiDB:MELLADRAFT_70702"/>
<dbReference type="GO" id="GO:0003684">
    <property type="term" value="F:damaged DNA binding"/>
    <property type="evidence" value="ECO:0007669"/>
    <property type="project" value="TreeGrafter"/>
</dbReference>
<dbReference type="GO" id="GO:0003697">
    <property type="term" value="F:single-stranded DNA binding"/>
    <property type="evidence" value="ECO:0007669"/>
    <property type="project" value="TreeGrafter"/>
</dbReference>
<dbReference type="InParanoid" id="F4R5Q1"/>
<dbReference type="PANTHER" id="PTHR15114:SF1">
    <property type="entry name" value="REPLICATION PROTEIN A 14 KDA SUBUNIT"/>
    <property type="match status" value="1"/>
</dbReference>
<dbReference type="OrthoDB" id="188186at2759"/>
<evidence type="ECO:0000313" key="4">
    <source>
        <dbReference type="EMBL" id="EGG12222.1"/>
    </source>
</evidence>
<keyword evidence="3" id="KW-0539">Nucleus</keyword>
<evidence type="ECO:0008006" key="6">
    <source>
        <dbReference type="Google" id="ProtNLM"/>
    </source>
</evidence>
<dbReference type="GO" id="GO:0035861">
    <property type="term" value="C:site of double-strand break"/>
    <property type="evidence" value="ECO:0007669"/>
    <property type="project" value="TreeGrafter"/>
</dbReference>
<comment type="subcellular location">
    <subcellularLocation>
        <location evidence="1">Nucleus</location>
    </subcellularLocation>
</comment>
<evidence type="ECO:0000256" key="1">
    <source>
        <dbReference type="ARBA" id="ARBA00004123"/>
    </source>
</evidence>
<dbReference type="PANTHER" id="PTHR15114">
    <property type="entry name" value="REPLICATION PROTEIN A3"/>
    <property type="match status" value="1"/>
</dbReference>
<reference evidence="5" key="1">
    <citation type="journal article" date="2011" name="Proc. Natl. Acad. Sci. U.S.A.">
        <title>Obligate biotrophy features unraveled by the genomic analysis of rust fungi.</title>
        <authorList>
            <person name="Duplessis S."/>
            <person name="Cuomo C.A."/>
            <person name="Lin Y.-C."/>
            <person name="Aerts A."/>
            <person name="Tisserant E."/>
            <person name="Veneault-Fourrey C."/>
            <person name="Joly D.L."/>
            <person name="Hacquard S."/>
            <person name="Amselem J."/>
            <person name="Cantarel B.L."/>
            <person name="Chiu R."/>
            <person name="Coutinho P.M."/>
            <person name="Feau N."/>
            <person name="Field M."/>
            <person name="Frey P."/>
            <person name="Gelhaye E."/>
            <person name="Goldberg J."/>
            <person name="Grabherr M.G."/>
            <person name="Kodira C.D."/>
            <person name="Kohler A."/>
            <person name="Kuees U."/>
            <person name="Lindquist E.A."/>
            <person name="Lucas S.M."/>
            <person name="Mago R."/>
            <person name="Mauceli E."/>
            <person name="Morin E."/>
            <person name="Murat C."/>
            <person name="Pangilinan J.L."/>
            <person name="Park R."/>
            <person name="Pearson M."/>
            <person name="Quesneville H."/>
            <person name="Rouhier N."/>
            <person name="Sakthikumar S."/>
            <person name="Salamov A.A."/>
            <person name="Schmutz J."/>
            <person name="Selles B."/>
            <person name="Shapiro H."/>
            <person name="Tanguay P."/>
            <person name="Tuskan G.A."/>
            <person name="Henrissat B."/>
            <person name="Van de Peer Y."/>
            <person name="Rouze P."/>
            <person name="Ellis J.G."/>
            <person name="Dodds P.N."/>
            <person name="Schein J.E."/>
            <person name="Zhong S."/>
            <person name="Hamelin R.C."/>
            <person name="Grigoriev I.V."/>
            <person name="Szabo L.J."/>
            <person name="Martin F."/>
        </authorList>
    </citation>
    <scope>NUCLEOTIDE SEQUENCE [LARGE SCALE GENOMIC DNA]</scope>
    <source>
        <strain evidence="5">98AG31 / pathotype 3-4-7</strain>
    </source>
</reference>
<evidence type="ECO:0000256" key="2">
    <source>
        <dbReference type="ARBA" id="ARBA00009761"/>
    </source>
</evidence>
<dbReference type="Pfam" id="PF08661">
    <property type="entry name" value="Rep_fac-A_3"/>
    <property type="match status" value="1"/>
</dbReference>
<evidence type="ECO:0000313" key="5">
    <source>
        <dbReference type="Proteomes" id="UP000001072"/>
    </source>
</evidence>
<keyword evidence="5" id="KW-1185">Reference proteome</keyword>